<dbReference type="PROSITE" id="PS51257">
    <property type="entry name" value="PROKAR_LIPOPROTEIN"/>
    <property type="match status" value="1"/>
</dbReference>
<sequence>MRYVLLPSLLLLASCSAAPWVTGHTDSKCIREQMLSGAGGNPHAFATAAGICAATARKDNGGHDRALDVRDDMTLQAMAENPDYNTNRQSFVARDSKTRIPGGIRNINID</sequence>
<organism evidence="2 3">
    <name type="scientific">Gluconobacter oxydans DSM 3504</name>
    <dbReference type="NCBI Taxonomy" id="1288313"/>
    <lineage>
        <taxon>Bacteria</taxon>
        <taxon>Pseudomonadati</taxon>
        <taxon>Pseudomonadota</taxon>
        <taxon>Alphaproteobacteria</taxon>
        <taxon>Acetobacterales</taxon>
        <taxon>Acetobacteraceae</taxon>
        <taxon>Gluconobacter</taxon>
    </lineage>
</organism>
<reference evidence="2 3" key="1">
    <citation type="journal article" date="2015" name="Appl. Microbiol. Biotechnol.">
        <title>The consequence of an additional NADH dehydrogenase paralog on the growth of Gluconobacter oxydans DSM3504.</title>
        <authorList>
            <person name="Kostner D."/>
            <person name="Luchterhand B."/>
            <person name="Junker A."/>
            <person name="Volland S."/>
            <person name="Daniel R."/>
            <person name="Buchs J."/>
            <person name="Liebl W."/>
            <person name="Ehrenreich A."/>
        </authorList>
    </citation>
    <scope>NUCLEOTIDE SEQUENCE [LARGE SCALE GENOMIC DNA]</scope>
    <source>
        <strain evidence="2">DSM 3504</strain>
    </source>
</reference>
<protein>
    <recommendedName>
        <fullName evidence="4">Lipoprotein</fullName>
    </recommendedName>
</protein>
<proteinExistence type="predicted"/>
<dbReference type="Proteomes" id="UP000031656">
    <property type="component" value="Chromosome"/>
</dbReference>
<evidence type="ECO:0000313" key="3">
    <source>
        <dbReference type="Proteomes" id="UP000031656"/>
    </source>
</evidence>
<dbReference type="GeneID" id="56906483"/>
<dbReference type="KEGG" id="goy:GLS_c22570"/>
<dbReference type="RefSeq" id="WP_148295931.1">
    <property type="nucleotide sequence ID" value="NZ_CP004373.1"/>
</dbReference>
<evidence type="ECO:0000256" key="1">
    <source>
        <dbReference type="SAM" id="SignalP"/>
    </source>
</evidence>
<feature type="signal peptide" evidence="1">
    <location>
        <begin position="1"/>
        <end position="17"/>
    </location>
</feature>
<gene>
    <name evidence="2" type="ORF">GLS_c22570</name>
</gene>
<accession>A0A067Z6F2</accession>
<keyword evidence="1" id="KW-0732">Signal</keyword>
<dbReference type="AlphaFoldDB" id="A0A067Z6F2"/>
<name>A0A067Z6F2_GLUOY</name>
<feature type="chain" id="PRO_5001650485" description="Lipoprotein" evidence="1">
    <location>
        <begin position="18"/>
        <end position="110"/>
    </location>
</feature>
<evidence type="ECO:0000313" key="2">
    <source>
        <dbReference type="EMBL" id="AHK72128.1"/>
    </source>
</evidence>
<dbReference type="HOGENOM" id="CLU_2167384_0_0_5"/>
<dbReference type="EMBL" id="CP004373">
    <property type="protein sequence ID" value="AHK72128.1"/>
    <property type="molecule type" value="Genomic_DNA"/>
</dbReference>
<evidence type="ECO:0008006" key="4">
    <source>
        <dbReference type="Google" id="ProtNLM"/>
    </source>
</evidence>